<reference evidence="2" key="3">
    <citation type="submission" date="2021-03" db="EMBL/GenBank/DDBJ databases">
        <authorList>
            <consortium name="NCBI Pathogen Detection Project"/>
        </authorList>
    </citation>
    <scope>NUCLEOTIDE SEQUENCE</scope>
    <source>
        <strain evidence="2">SJP41</strain>
    </source>
</reference>
<sequence length="289" mass="31726">MTDQQVTELEIAYAGDAYANNEIDAKMLGDALSSLSNLIDNAEKIIHGETATTRVSIKAIQEGSFTVLVSVLGSLSTLQLLGLSVATGASAGSLVGVVEWLRGRKPHEVVIDEANNRATFVVDNERFECSNDVQKLVTNSTIRNEMSKLVHTPLQTEKNSSFRVKNSSGEEIVSISQEQSVSFKKVNNTVVQHTHEDSLTLNVKFSKLSFTSDTDWRMVLPDGEDVKVKMADAGFLERVNLNEASFSKDDLFVVNVTKRVKETNGVLGNPAYIITQVVRHRAAAERRIV</sequence>
<proteinExistence type="predicted"/>
<name>A0AAN3Q4B7_ECOLX</name>
<dbReference type="RefSeq" id="WP_000132062.1">
    <property type="nucleotide sequence ID" value="NZ_BFKX01000104.1"/>
</dbReference>
<evidence type="ECO:0000313" key="3">
    <source>
        <dbReference type="Proteomes" id="UP000600030"/>
    </source>
</evidence>
<reference evidence="2" key="1">
    <citation type="journal article" date="2018" name="Genome Biol.">
        <title>SKESA: strategic k-mer extension for scrupulous assemblies.</title>
        <authorList>
            <person name="Souvorov A."/>
            <person name="Agarwala R."/>
            <person name="Lipman D.J."/>
        </authorList>
    </citation>
    <scope>NUCLEOTIDE SEQUENCE</scope>
    <source>
        <strain evidence="2">SJP41</strain>
    </source>
</reference>
<comment type="caution">
    <text evidence="1">The sequence shown here is derived from an EMBL/GenBank/DDBJ whole genome shotgun (WGS) entry which is preliminary data.</text>
</comment>
<protein>
    <submittedName>
        <fullName evidence="1">Uncharacterized protein</fullName>
    </submittedName>
</protein>
<gene>
    <name evidence="1" type="ORF">GTP92_23970</name>
    <name evidence="2" type="ORF">J8F57_005271</name>
</gene>
<reference evidence="1" key="2">
    <citation type="submission" date="2020-01" db="EMBL/GenBank/DDBJ databases">
        <authorList>
            <consortium name="GenomeTrakr network: Whole genome sequencing for foodborne pathogen traceback"/>
        </authorList>
    </citation>
    <scope>NUCLEOTIDE SEQUENCE</scope>
    <source>
        <strain evidence="1">PSU-2311</strain>
    </source>
</reference>
<evidence type="ECO:0000313" key="2">
    <source>
        <dbReference type="EMBL" id="HAZ7494923.1"/>
    </source>
</evidence>
<accession>A0AAN3Q4B7</accession>
<dbReference type="EMBL" id="AAXDPX010000043">
    <property type="protein sequence ID" value="EGO6681329.1"/>
    <property type="molecule type" value="Genomic_DNA"/>
</dbReference>
<evidence type="ECO:0000313" key="1">
    <source>
        <dbReference type="EMBL" id="EGO6681329.1"/>
    </source>
</evidence>
<dbReference type="EMBL" id="DADPIR010000097">
    <property type="protein sequence ID" value="HAZ7494923.1"/>
    <property type="molecule type" value="Genomic_DNA"/>
</dbReference>
<dbReference type="AlphaFoldDB" id="A0AAN3Q4B7"/>
<dbReference type="Proteomes" id="UP000868636">
    <property type="component" value="Unassembled WGS sequence"/>
</dbReference>
<organism evidence="1 3">
    <name type="scientific">Escherichia coli</name>
    <dbReference type="NCBI Taxonomy" id="562"/>
    <lineage>
        <taxon>Bacteria</taxon>
        <taxon>Pseudomonadati</taxon>
        <taxon>Pseudomonadota</taxon>
        <taxon>Gammaproteobacteria</taxon>
        <taxon>Enterobacterales</taxon>
        <taxon>Enterobacteriaceae</taxon>
        <taxon>Escherichia</taxon>
    </lineage>
</organism>
<dbReference type="Proteomes" id="UP000600030">
    <property type="component" value="Unassembled WGS sequence"/>
</dbReference>